<name>A0A1H9I6E6_9BACT</name>
<dbReference type="Pfam" id="PF14054">
    <property type="entry name" value="DUF4249"/>
    <property type="match status" value="1"/>
</dbReference>
<keyword evidence="2" id="KW-1185">Reference proteome</keyword>
<evidence type="ECO:0000313" key="2">
    <source>
        <dbReference type="Proteomes" id="UP000199021"/>
    </source>
</evidence>
<dbReference type="AlphaFoldDB" id="A0A1H9I6E6"/>
<dbReference type="EMBL" id="FOFB01000014">
    <property type="protein sequence ID" value="SEQ70150.1"/>
    <property type="molecule type" value="Genomic_DNA"/>
</dbReference>
<organism evidence="1 2">
    <name type="scientific">Neolewinella agarilytica</name>
    <dbReference type="NCBI Taxonomy" id="478744"/>
    <lineage>
        <taxon>Bacteria</taxon>
        <taxon>Pseudomonadati</taxon>
        <taxon>Bacteroidota</taxon>
        <taxon>Saprospiria</taxon>
        <taxon>Saprospirales</taxon>
        <taxon>Lewinellaceae</taxon>
        <taxon>Neolewinella</taxon>
    </lineage>
</organism>
<dbReference type="Proteomes" id="UP000199021">
    <property type="component" value="Unassembled WGS sequence"/>
</dbReference>
<dbReference type="STRING" id="478744.SAMN05444359_11460"/>
<protein>
    <recommendedName>
        <fullName evidence="3">DUF4249 domain-containing protein</fullName>
    </recommendedName>
</protein>
<dbReference type="RefSeq" id="WP_090169327.1">
    <property type="nucleotide sequence ID" value="NZ_FOFB01000014.1"/>
</dbReference>
<evidence type="ECO:0008006" key="3">
    <source>
        <dbReference type="Google" id="ProtNLM"/>
    </source>
</evidence>
<dbReference type="OrthoDB" id="1115009at2"/>
<evidence type="ECO:0000313" key="1">
    <source>
        <dbReference type="EMBL" id="SEQ70150.1"/>
    </source>
</evidence>
<sequence>MSRAIMLLALVFCGCVPLPQEVDIDFPFEKRITVYGFWSLDRPYELFVGNSIGFNEAGTLDALPDATVLLAENGEIVDSLRFDQNRYVSTSDHILRADNTYEIRINHPDYPAVRAEVTPPLRPNLPDEFVCVSSANDETIELVVKPWVDSLSFNFGYYRIRADGSFFEVDEPLDTLFPTFNLRRPFLPEEEVSGNFRVNKDFLLTPPTVSEPTLIELMGIECVAYRISPQGSAYSEYVRRVNNLPLGSNELPIVDLSQPGNIEGGYGLITYYEEVRLRIHF</sequence>
<gene>
    <name evidence="1" type="ORF">SAMN05444359_11460</name>
</gene>
<accession>A0A1H9I6E6</accession>
<dbReference type="PROSITE" id="PS51257">
    <property type="entry name" value="PROKAR_LIPOPROTEIN"/>
    <property type="match status" value="1"/>
</dbReference>
<dbReference type="InterPro" id="IPR025345">
    <property type="entry name" value="DUF4249"/>
</dbReference>
<reference evidence="2" key="1">
    <citation type="submission" date="2016-10" db="EMBL/GenBank/DDBJ databases">
        <authorList>
            <person name="Varghese N."/>
            <person name="Submissions S."/>
        </authorList>
    </citation>
    <scope>NUCLEOTIDE SEQUENCE [LARGE SCALE GENOMIC DNA]</scope>
    <source>
        <strain evidence="2">DSM 24740</strain>
    </source>
</reference>
<dbReference type="InParanoid" id="A0A1H9I6E6"/>
<proteinExistence type="predicted"/>